<dbReference type="AlphaFoldDB" id="A0A0W8FTE5"/>
<reference evidence="1" key="1">
    <citation type="journal article" date="2015" name="Proc. Natl. Acad. Sci. U.S.A.">
        <title>Networks of energetic and metabolic interactions define dynamics in microbial communities.</title>
        <authorList>
            <person name="Embree M."/>
            <person name="Liu J.K."/>
            <person name="Al-Bassam M.M."/>
            <person name="Zengler K."/>
        </authorList>
    </citation>
    <scope>NUCLEOTIDE SEQUENCE</scope>
</reference>
<sequence length="53" mass="6070">MVKSFIFIARLLVAHSKSKSYITGNYRLQGGNYNRIGFMPWVLSADLQVPPRK</sequence>
<accession>A0A0W8FTE5</accession>
<comment type="caution">
    <text evidence="1">The sequence shown here is derived from an EMBL/GenBank/DDBJ whole genome shotgun (WGS) entry which is preliminary data.</text>
</comment>
<protein>
    <submittedName>
        <fullName evidence="1">Uncharacterized protein</fullName>
    </submittedName>
</protein>
<name>A0A0W8FTE5_9ZZZZ</name>
<proteinExistence type="predicted"/>
<dbReference type="EMBL" id="LNQE01000857">
    <property type="protein sequence ID" value="KUG24191.1"/>
    <property type="molecule type" value="Genomic_DNA"/>
</dbReference>
<evidence type="ECO:0000313" key="1">
    <source>
        <dbReference type="EMBL" id="KUG24191.1"/>
    </source>
</evidence>
<organism evidence="1">
    <name type="scientific">hydrocarbon metagenome</name>
    <dbReference type="NCBI Taxonomy" id="938273"/>
    <lineage>
        <taxon>unclassified sequences</taxon>
        <taxon>metagenomes</taxon>
        <taxon>ecological metagenomes</taxon>
    </lineage>
</organism>
<gene>
    <name evidence="1" type="ORF">ASZ90_005987</name>
</gene>